<organism evidence="2 3">
    <name type="scientific">Actinomadura graeca</name>
    <dbReference type="NCBI Taxonomy" id="2750812"/>
    <lineage>
        <taxon>Bacteria</taxon>
        <taxon>Bacillati</taxon>
        <taxon>Actinomycetota</taxon>
        <taxon>Actinomycetes</taxon>
        <taxon>Streptosporangiales</taxon>
        <taxon>Thermomonosporaceae</taxon>
        <taxon>Actinomadura</taxon>
    </lineage>
</organism>
<evidence type="ECO:0000313" key="2">
    <source>
        <dbReference type="EMBL" id="QXJ20083.1"/>
    </source>
</evidence>
<keyword evidence="1" id="KW-0812">Transmembrane</keyword>
<dbReference type="RefSeq" id="WP_231333133.1">
    <property type="nucleotide sequence ID" value="NZ_CP059572.1"/>
</dbReference>
<dbReference type="Proteomes" id="UP001049518">
    <property type="component" value="Chromosome"/>
</dbReference>
<evidence type="ECO:0000313" key="3">
    <source>
        <dbReference type="Proteomes" id="UP001049518"/>
    </source>
</evidence>
<dbReference type="EMBL" id="CP059572">
    <property type="protein sequence ID" value="QXJ20083.1"/>
    <property type="molecule type" value="Genomic_DNA"/>
</dbReference>
<feature type="transmembrane region" description="Helical" evidence="1">
    <location>
        <begin position="12"/>
        <end position="31"/>
    </location>
</feature>
<feature type="transmembrane region" description="Helical" evidence="1">
    <location>
        <begin position="80"/>
        <end position="104"/>
    </location>
</feature>
<keyword evidence="1" id="KW-0472">Membrane</keyword>
<gene>
    <name evidence="2" type="ORF">AGRA3207_000729</name>
</gene>
<evidence type="ECO:0000256" key="1">
    <source>
        <dbReference type="SAM" id="Phobius"/>
    </source>
</evidence>
<keyword evidence="3" id="KW-1185">Reference proteome</keyword>
<accession>A0ABX8QMZ7</accession>
<proteinExistence type="predicted"/>
<reference evidence="2" key="1">
    <citation type="submission" date="2020-07" db="EMBL/GenBank/DDBJ databases">
        <authorList>
            <person name="Tarantini F.S."/>
            <person name="Hong K.W."/>
            <person name="Chan K.G."/>
        </authorList>
    </citation>
    <scope>NUCLEOTIDE SEQUENCE</scope>
    <source>
        <strain evidence="2">32-07</strain>
    </source>
</reference>
<keyword evidence="1" id="KW-1133">Transmembrane helix</keyword>
<sequence>MSGTTSRRRHGLAGLLVGLFVVAGLVFSYGLGHAPPPRVCTEHAVTVPVGAALADHGPHGTVPKPADAVMDAPPPLPPQGPSDACLCLAVLFTLMVFALLAAGLGRPLLRVPARASWTAALPRGALPVLASPPTLQVLRL</sequence>
<protein>
    <recommendedName>
        <fullName evidence="4">DUF2946 domain-containing protein</fullName>
    </recommendedName>
</protein>
<name>A0ABX8QMZ7_9ACTN</name>
<evidence type="ECO:0008006" key="4">
    <source>
        <dbReference type="Google" id="ProtNLM"/>
    </source>
</evidence>